<organism evidence="1 2">
    <name type="scientific">Cymbomonas tetramitiformis</name>
    <dbReference type="NCBI Taxonomy" id="36881"/>
    <lineage>
        <taxon>Eukaryota</taxon>
        <taxon>Viridiplantae</taxon>
        <taxon>Chlorophyta</taxon>
        <taxon>Pyramimonadophyceae</taxon>
        <taxon>Pyramimonadales</taxon>
        <taxon>Pyramimonadaceae</taxon>
        <taxon>Cymbomonas</taxon>
    </lineage>
</organism>
<gene>
    <name evidence="1" type="ORF">CYMTET_25868</name>
</gene>
<sequence length="170" mass="18607">MARQNTESYAILLRHASAVKEEVNGENPLSDEGIVQSGCVAIEIFAALTGLKVTKVRILHSHKLRAQQTAEIIHKEFEANNISAEIALAKELKAGEAPEKMQAKLIQERLVGNGATVLVGHLPHLHKLAQILGFDALSEEDFPNASGVLFEFPYLDDTAEEWGMIKKIGD</sequence>
<dbReference type="InterPro" id="IPR029033">
    <property type="entry name" value="His_PPase_superfam"/>
</dbReference>
<evidence type="ECO:0000313" key="1">
    <source>
        <dbReference type="EMBL" id="KAK3265448.1"/>
    </source>
</evidence>
<dbReference type="CDD" id="cd07067">
    <property type="entry name" value="HP_PGM_like"/>
    <property type="match status" value="1"/>
</dbReference>
<proteinExistence type="predicted"/>
<dbReference type="InterPro" id="IPR013078">
    <property type="entry name" value="His_Pase_superF_clade-1"/>
</dbReference>
<accession>A0AAE0FTR0</accession>
<dbReference type="Proteomes" id="UP001190700">
    <property type="component" value="Unassembled WGS sequence"/>
</dbReference>
<comment type="caution">
    <text evidence="1">The sequence shown here is derived from an EMBL/GenBank/DDBJ whole genome shotgun (WGS) entry which is preliminary data.</text>
</comment>
<reference evidence="1 2" key="1">
    <citation type="journal article" date="2015" name="Genome Biol. Evol.">
        <title>Comparative Genomics of a Bacterivorous Green Alga Reveals Evolutionary Causalities and Consequences of Phago-Mixotrophic Mode of Nutrition.</title>
        <authorList>
            <person name="Burns J.A."/>
            <person name="Paasch A."/>
            <person name="Narechania A."/>
            <person name="Kim E."/>
        </authorList>
    </citation>
    <scope>NUCLEOTIDE SEQUENCE [LARGE SCALE GENOMIC DNA]</scope>
    <source>
        <strain evidence="1 2">PLY_AMNH</strain>
    </source>
</reference>
<dbReference type="Gene3D" id="3.40.50.1240">
    <property type="entry name" value="Phosphoglycerate mutase-like"/>
    <property type="match status" value="1"/>
</dbReference>
<protein>
    <recommendedName>
        <fullName evidence="3">Phosphohistidine phosphatase SixA</fullName>
    </recommendedName>
</protein>
<evidence type="ECO:0000313" key="2">
    <source>
        <dbReference type="Proteomes" id="UP001190700"/>
    </source>
</evidence>
<dbReference type="EMBL" id="LGRX02013910">
    <property type="protein sequence ID" value="KAK3265448.1"/>
    <property type="molecule type" value="Genomic_DNA"/>
</dbReference>
<dbReference type="SUPFAM" id="SSF53254">
    <property type="entry name" value="Phosphoglycerate mutase-like"/>
    <property type="match status" value="1"/>
</dbReference>
<keyword evidence="2" id="KW-1185">Reference proteome</keyword>
<dbReference type="AlphaFoldDB" id="A0AAE0FTR0"/>
<evidence type="ECO:0008006" key="3">
    <source>
        <dbReference type="Google" id="ProtNLM"/>
    </source>
</evidence>
<name>A0AAE0FTR0_9CHLO</name>